<dbReference type="AlphaFoldDB" id="A0A0U2W729"/>
<dbReference type="STRING" id="162209.IJ22_18800"/>
<keyword evidence="2" id="KW-1185">Reference proteome</keyword>
<dbReference type="PATRIC" id="fig|162209.4.peg.1992"/>
<organism evidence="1 2">
    <name type="scientific">Paenibacillus naphthalenovorans</name>
    <dbReference type="NCBI Taxonomy" id="162209"/>
    <lineage>
        <taxon>Bacteria</taxon>
        <taxon>Bacillati</taxon>
        <taxon>Bacillota</taxon>
        <taxon>Bacilli</taxon>
        <taxon>Bacillales</taxon>
        <taxon>Paenibacillaceae</taxon>
        <taxon>Paenibacillus</taxon>
    </lineage>
</organism>
<reference evidence="1 2" key="2">
    <citation type="journal article" date="2016" name="Genome Announc.">
        <title>Complete Genome Sequences of Two Interactive Moderate Thermophiles, Paenibacillus napthalenovorans 32O-Y and Paenibacillus sp. 32O-W.</title>
        <authorList>
            <person name="Butler R.R.III."/>
            <person name="Wang J."/>
            <person name="Stark B.C."/>
            <person name="Pombert J.F."/>
        </authorList>
    </citation>
    <scope>NUCLEOTIDE SEQUENCE [LARGE SCALE GENOMIC DNA]</scope>
    <source>
        <strain evidence="1 2">32O-Y</strain>
    </source>
</reference>
<dbReference type="KEGG" id="pnp:IJ22_18800"/>
<dbReference type="RefSeq" id="WP_062408564.1">
    <property type="nucleotide sequence ID" value="NZ_CP013652.1"/>
</dbReference>
<name>A0A0U2W729_9BACL</name>
<reference evidence="2" key="1">
    <citation type="submission" date="2015-12" db="EMBL/GenBank/DDBJ databases">
        <title>Complete genome sequences of two moderately thermophilic Paenibacillus species.</title>
        <authorList>
            <person name="Butler R.III."/>
            <person name="Wang J."/>
            <person name="Stark B.C."/>
            <person name="Pombert J.-F."/>
        </authorList>
    </citation>
    <scope>NUCLEOTIDE SEQUENCE [LARGE SCALE GENOMIC DNA]</scope>
    <source>
        <strain evidence="2">32O-Y</strain>
    </source>
</reference>
<evidence type="ECO:0000313" key="2">
    <source>
        <dbReference type="Proteomes" id="UP000061660"/>
    </source>
</evidence>
<accession>A0A0U2W729</accession>
<proteinExistence type="predicted"/>
<protein>
    <submittedName>
        <fullName evidence="1">Uncharacterized protein</fullName>
    </submittedName>
</protein>
<evidence type="ECO:0000313" key="1">
    <source>
        <dbReference type="EMBL" id="ALS22254.1"/>
    </source>
</evidence>
<dbReference type="EMBL" id="CP013652">
    <property type="protein sequence ID" value="ALS22254.1"/>
    <property type="molecule type" value="Genomic_DNA"/>
</dbReference>
<gene>
    <name evidence="1" type="ORF">IJ22_18800</name>
</gene>
<sequence length="70" mass="8315">MDNSVLINRIQKYQDNTKEGVRCGHYYTHGKVVPIIQKGEVILKCQRCSWSSRFIAPIFYRDDFEEVYNN</sequence>
<dbReference type="Proteomes" id="UP000061660">
    <property type="component" value="Chromosome"/>
</dbReference>